<reference evidence="2 3" key="1">
    <citation type="submission" date="2018-06" db="EMBL/GenBank/DDBJ databases">
        <authorList>
            <consortium name="Pathogen Informatics"/>
            <person name="Doyle S."/>
        </authorList>
    </citation>
    <scope>NUCLEOTIDE SEQUENCE [LARGE SCALE GENOMIC DNA]</scope>
    <source>
        <strain evidence="2 3">NCTC10376</strain>
    </source>
</reference>
<dbReference type="EMBL" id="UGTW01000001">
    <property type="protein sequence ID" value="SUC17424.1"/>
    <property type="molecule type" value="Genomic_DNA"/>
</dbReference>
<dbReference type="AlphaFoldDB" id="A0A379FCP0"/>
<dbReference type="Pfam" id="PF10809">
    <property type="entry name" value="DUF2732"/>
    <property type="match status" value="1"/>
</dbReference>
<dbReference type="Proteomes" id="UP000254331">
    <property type="component" value="Unassembled WGS sequence"/>
</dbReference>
<sequence length="88" mass="9825">MNTSIPTPIFMPAQIANNEHAIVLDSTLALARNEQKQACADKYASRIRKLSSLIIQNKMDYADVAELLESEASELERQAQELVSENFS</sequence>
<dbReference type="InterPro" id="IPR020126">
    <property type="entry name" value="DUF2732"/>
</dbReference>
<evidence type="ECO:0000256" key="1">
    <source>
        <dbReference type="SAM" id="Coils"/>
    </source>
</evidence>
<proteinExistence type="predicted"/>
<name>A0A379FCP0_PROVU</name>
<gene>
    <name evidence="2" type="ORF">NCTC10376_03367</name>
</gene>
<evidence type="ECO:0000313" key="3">
    <source>
        <dbReference type="Proteomes" id="UP000254331"/>
    </source>
</evidence>
<organism evidence="2 3">
    <name type="scientific">Proteus vulgaris</name>
    <dbReference type="NCBI Taxonomy" id="585"/>
    <lineage>
        <taxon>Bacteria</taxon>
        <taxon>Pseudomonadati</taxon>
        <taxon>Pseudomonadota</taxon>
        <taxon>Gammaproteobacteria</taxon>
        <taxon>Enterobacterales</taxon>
        <taxon>Morganellaceae</taxon>
        <taxon>Proteus</taxon>
    </lineage>
</organism>
<dbReference type="RefSeq" id="WP_115370841.1">
    <property type="nucleotide sequence ID" value="NZ_UGTW01000001.1"/>
</dbReference>
<accession>A0A379FCP0</accession>
<protein>
    <submittedName>
        <fullName evidence="2">Protein of uncharacterized function (DUF2732)</fullName>
    </submittedName>
</protein>
<evidence type="ECO:0000313" key="2">
    <source>
        <dbReference type="EMBL" id="SUC17424.1"/>
    </source>
</evidence>
<keyword evidence="1" id="KW-0175">Coiled coil</keyword>
<feature type="coiled-coil region" evidence="1">
    <location>
        <begin position="58"/>
        <end position="85"/>
    </location>
</feature>